<dbReference type="PANTHER" id="PTHR35007">
    <property type="entry name" value="INTEGRAL MEMBRANE PROTEIN-RELATED"/>
    <property type="match status" value="1"/>
</dbReference>
<gene>
    <name evidence="8" type="ORF">BSZ39_03370</name>
</gene>
<comment type="caution">
    <text evidence="8">The sequence shown here is derived from an EMBL/GenBank/DDBJ whole genome shotgun (WGS) entry which is preliminary data.</text>
</comment>
<keyword evidence="3 6" id="KW-0812">Transmembrane</keyword>
<feature type="transmembrane region" description="Helical" evidence="6">
    <location>
        <begin position="205"/>
        <end position="231"/>
    </location>
</feature>
<dbReference type="InterPro" id="IPR018076">
    <property type="entry name" value="T2SS_GspF_dom"/>
</dbReference>
<evidence type="ECO:0000256" key="3">
    <source>
        <dbReference type="ARBA" id="ARBA00022692"/>
    </source>
</evidence>
<dbReference type="Proteomes" id="UP000185628">
    <property type="component" value="Unassembled WGS sequence"/>
</dbReference>
<accession>A0A1Q5Q464</accession>
<dbReference type="Pfam" id="PF00482">
    <property type="entry name" value="T2SSF"/>
    <property type="match status" value="1"/>
</dbReference>
<evidence type="ECO:0000313" key="8">
    <source>
        <dbReference type="EMBL" id="OKL54596.1"/>
    </source>
</evidence>
<keyword evidence="2" id="KW-1003">Cell membrane</keyword>
<feature type="transmembrane region" description="Helical" evidence="6">
    <location>
        <begin position="41"/>
        <end position="61"/>
    </location>
</feature>
<organism evidence="8 9">
    <name type="scientific">Bowdeniella nasicola</name>
    <dbReference type="NCBI Taxonomy" id="208480"/>
    <lineage>
        <taxon>Bacteria</taxon>
        <taxon>Bacillati</taxon>
        <taxon>Actinomycetota</taxon>
        <taxon>Actinomycetes</taxon>
        <taxon>Actinomycetales</taxon>
        <taxon>Actinomycetaceae</taxon>
        <taxon>Bowdeniella</taxon>
    </lineage>
</organism>
<feature type="domain" description="Type II secretion system protein GspF" evidence="7">
    <location>
        <begin position="107"/>
        <end position="222"/>
    </location>
</feature>
<evidence type="ECO:0000256" key="2">
    <source>
        <dbReference type="ARBA" id="ARBA00022475"/>
    </source>
</evidence>
<evidence type="ECO:0000256" key="5">
    <source>
        <dbReference type="ARBA" id="ARBA00023136"/>
    </source>
</evidence>
<evidence type="ECO:0000313" key="9">
    <source>
        <dbReference type="Proteomes" id="UP000185628"/>
    </source>
</evidence>
<dbReference type="PANTHER" id="PTHR35007:SF3">
    <property type="entry name" value="POSSIBLE CONSERVED ALANINE RICH MEMBRANE PROTEIN"/>
    <property type="match status" value="1"/>
</dbReference>
<protein>
    <recommendedName>
        <fullName evidence="7">Type II secretion system protein GspF domain-containing protein</fullName>
    </recommendedName>
</protein>
<keyword evidence="4 6" id="KW-1133">Transmembrane helix</keyword>
<sequence length="234" mass="23836">MRTGAPLADLLTACARAAAGTEDAAAARRIALAGPRSSTRILAALPLAGLAGAALLGLNVLGRILDGSVGTASALLGLAVWLVGHLWTRRLIARAAAAPLDTEHVTCDLAAAALQSGASIPGVLQVLAEVLDDERLATTARALLLGVDWHTAWGDRATGSLARSLDVAWTSGASPVALLQRRAERLRATAETDAKAAAGRLAARLVLPLGACFLPAFILLVLIPAIVSIVATFT</sequence>
<comment type="subcellular location">
    <subcellularLocation>
        <location evidence="1">Cell membrane</location>
        <topology evidence="1">Multi-pass membrane protein</topology>
    </subcellularLocation>
</comment>
<evidence type="ECO:0000259" key="7">
    <source>
        <dbReference type="Pfam" id="PF00482"/>
    </source>
</evidence>
<evidence type="ECO:0000256" key="1">
    <source>
        <dbReference type="ARBA" id="ARBA00004651"/>
    </source>
</evidence>
<feature type="transmembrane region" description="Helical" evidence="6">
    <location>
        <begin position="67"/>
        <end position="87"/>
    </location>
</feature>
<name>A0A1Q5Q464_9ACTO</name>
<keyword evidence="9" id="KW-1185">Reference proteome</keyword>
<dbReference type="AlphaFoldDB" id="A0A1Q5Q464"/>
<dbReference type="EMBL" id="MQVR01000012">
    <property type="protein sequence ID" value="OKL54596.1"/>
    <property type="molecule type" value="Genomic_DNA"/>
</dbReference>
<proteinExistence type="predicted"/>
<dbReference type="GO" id="GO:0005886">
    <property type="term" value="C:plasma membrane"/>
    <property type="evidence" value="ECO:0007669"/>
    <property type="project" value="UniProtKB-SubCell"/>
</dbReference>
<evidence type="ECO:0000256" key="6">
    <source>
        <dbReference type="SAM" id="Phobius"/>
    </source>
</evidence>
<keyword evidence="5 6" id="KW-0472">Membrane</keyword>
<evidence type="ECO:0000256" key="4">
    <source>
        <dbReference type="ARBA" id="ARBA00022989"/>
    </source>
</evidence>
<reference evidence="9" key="1">
    <citation type="submission" date="2016-12" db="EMBL/GenBank/DDBJ databases">
        <authorList>
            <person name="Meng X."/>
        </authorList>
    </citation>
    <scope>NUCLEOTIDE SEQUENCE [LARGE SCALE GENOMIC DNA]</scope>
    <source>
        <strain evidence="9">DSM 19116</strain>
    </source>
</reference>